<accession>F5YQ19</accession>
<dbReference type="InterPro" id="IPR001351">
    <property type="entry name" value="Ribosomal_uS3_C"/>
</dbReference>
<sequence>MGQKVNPIGLRIGINRTWSSRWYVDPKEYANTLHEDLRLRKFIVNMSETKGSDIAELEIIRHPQRITIVIHTARPGVIIGIKGANIEKIGAELQKHVTKKIQIKIKEVRNADNNAQIVAQNIARQLLARGSFRRTMKQAISNAIKKGNAQGVKVRLSGRLGGAEMSRTEEAKEGRIPLHTLRADIDYGFAEAHTTFGAIGVKVWVYNGMKYGKEQKEDAGVLVRKRQRDRAPARN</sequence>
<dbReference type="InterPro" id="IPR009019">
    <property type="entry name" value="KH_sf_prok-type"/>
</dbReference>
<dbReference type="Gene3D" id="3.30.1140.32">
    <property type="entry name" value="Ribosomal protein S3, C-terminal domain"/>
    <property type="match status" value="1"/>
</dbReference>
<evidence type="ECO:0000256" key="9">
    <source>
        <dbReference type="RuleBase" id="RU003624"/>
    </source>
</evidence>
<dbReference type="NCBIfam" id="TIGR01009">
    <property type="entry name" value="rpsC_bact"/>
    <property type="match status" value="1"/>
</dbReference>
<evidence type="ECO:0000256" key="7">
    <source>
        <dbReference type="ARBA" id="ARBA00035257"/>
    </source>
</evidence>
<proteinExistence type="inferred from homology"/>
<dbReference type="InterPro" id="IPR005704">
    <property type="entry name" value="Ribosomal_uS3_bac-typ"/>
</dbReference>
<evidence type="ECO:0000256" key="6">
    <source>
        <dbReference type="ARBA" id="ARBA00024998"/>
    </source>
</evidence>
<feature type="domain" description="KH type-2" evidence="10">
    <location>
        <begin position="39"/>
        <end position="109"/>
    </location>
</feature>
<comment type="function">
    <text evidence="6 8">Binds the lower part of the 30S subunit head. Binds mRNA in the 70S ribosome, positioning it for translation.</text>
</comment>
<dbReference type="GO" id="GO:0006412">
    <property type="term" value="P:translation"/>
    <property type="evidence" value="ECO:0007669"/>
    <property type="project" value="UniProtKB-UniRule"/>
</dbReference>
<dbReference type="InterPro" id="IPR018280">
    <property type="entry name" value="Ribosomal_uS3_CS"/>
</dbReference>
<comment type="subunit">
    <text evidence="8">Part of the 30S ribosomal subunit. Forms a tight complex with proteins S10 and S14.</text>
</comment>
<dbReference type="InterPro" id="IPR036419">
    <property type="entry name" value="Ribosomal_S3_C_sf"/>
</dbReference>
<dbReference type="InterPro" id="IPR015946">
    <property type="entry name" value="KH_dom-like_a/b"/>
</dbReference>
<dbReference type="SMART" id="SM00322">
    <property type="entry name" value="KH"/>
    <property type="match status" value="1"/>
</dbReference>
<dbReference type="AlphaFoldDB" id="F5YQ19"/>
<evidence type="ECO:0000256" key="2">
    <source>
        <dbReference type="ARBA" id="ARBA00022730"/>
    </source>
</evidence>
<evidence type="ECO:0000313" key="12">
    <source>
        <dbReference type="Proteomes" id="UP000009223"/>
    </source>
</evidence>
<reference evidence="12" key="1">
    <citation type="submission" date="2009-12" db="EMBL/GenBank/DDBJ databases">
        <title>Complete sequence of Treponema primitia strain ZAS-2.</title>
        <authorList>
            <person name="Tetu S.G."/>
            <person name="Matson E."/>
            <person name="Ren Q."/>
            <person name="Seshadri R."/>
            <person name="Elbourne L."/>
            <person name="Hassan K.A."/>
            <person name="Durkin A."/>
            <person name="Radune D."/>
            <person name="Mohamoud Y."/>
            <person name="Shay R."/>
            <person name="Jin S."/>
            <person name="Zhang X."/>
            <person name="Lucey K."/>
            <person name="Ballor N.R."/>
            <person name="Ottesen E."/>
            <person name="Rosenthal R."/>
            <person name="Allen A."/>
            <person name="Leadbetter J.R."/>
            <person name="Paulsen I.T."/>
        </authorList>
    </citation>
    <scope>NUCLEOTIDE SEQUENCE [LARGE SCALE GENOMIC DNA]</scope>
    <source>
        <strain evidence="12">ATCC BAA-887 / DSM 12427 / ZAS-2</strain>
    </source>
</reference>
<keyword evidence="2 8" id="KW-0699">rRNA-binding</keyword>
<name>F5YQ19_TREPZ</name>
<comment type="similarity">
    <text evidence="1 8 9">Belongs to the universal ribosomal protein uS3 family.</text>
</comment>
<dbReference type="HOGENOM" id="CLU_058591_0_2_12"/>
<dbReference type="FunFam" id="3.30.300.20:FF:000001">
    <property type="entry name" value="30S ribosomal protein S3"/>
    <property type="match status" value="1"/>
</dbReference>
<dbReference type="KEGG" id="tpi:TREPR_1483"/>
<keyword evidence="3 8" id="KW-0694">RNA-binding</keyword>
<dbReference type="InterPro" id="IPR057258">
    <property type="entry name" value="Ribosomal_uS3"/>
</dbReference>
<dbReference type="SUPFAM" id="SSF54814">
    <property type="entry name" value="Prokaryotic type KH domain (KH-domain type II)"/>
    <property type="match status" value="1"/>
</dbReference>
<keyword evidence="5 8" id="KW-0687">Ribonucleoprotein</keyword>
<dbReference type="GO" id="GO:0019843">
    <property type="term" value="F:rRNA binding"/>
    <property type="evidence" value="ECO:0007669"/>
    <property type="project" value="UniProtKB-UniRule"/>
</dbReference>
<dbReference type="GO" id="GO:0003735">
    <property type="term" value="F:structural constituent of ribosome"/>
    <property type="evidence" value="ECO:0007669"/>
    <property type="project" value="InterPro"/>
</dbReference>
<organism evidence="11 12">
    <name type="scientific">Treponema primitia (strain ATCC BAA-887 / DSM 12427 / ZAS-2)</name>
    <dbReference type="NCBI Taxonomy" id="545694"/>
    <lineage>
        <taxon>Bacteria</taxon>
        <taxon>Pseudomonadati</taxon>
        <taxon>Spirochaetota</taxon>
        <taxon>Spirochaetia</taxon>
        <taxon>Spirochaetales</taxon>
        <taxon>Treponemataceae</taxon>
        <taxon>Treponema</taxon>
    </lineage>
</organism>
<keyword evidence="12" id="KW-1185">Reference proteome</keyword>
<evidence type="ECO:0000259" key="10">
    <source>
        <dbReference type="PROSITE" id="PS50823"/>
    </source>
</evidence>
<evidence type="ECO:0000313" key="11">
    <source>
        <dbReference type="EMBL" id="AEF86616.1"/>
    </source>
</evidence>
<evidence type="ECO:0000256" key="5">
    <source>
        <dbReference type="ARBA" id="ARBA00023274"/>
    </source>
</evidence>
<dbReference type="Proteomes" id="UP000009223">
    <property type="component" value="Chromosome"/>
</dbReference>
<dbReference type="InterPro" id="IPR004087">
    <property type="entry name" value="KH_dom"/>
</dbReference>
<dbReference type="EMBL" id="CP001843">
    <property type="protein sequence ID" value="AEF86616.1"/>
    <property type="molecule type" value="Genomic_DNA"/>
</dbReference>
<dbReference type="RefSeq" id="WP_015708622.1">
    <property type="nucleotide sequence ID" value="NC_015578.1"/>
</dbReference>
<dbReference type="eggNOG" id="COG0092">
    <property type="taxonomic scope" value="Bacteria"/>
</dbReference>
<evidence type="ECO:0000256" key="3">
    <source>
        <dbReference type="ARBA" id="ARBA00022884"/>
    </source>
</evidence>
<gene>
    <name evidence="8 11" type="primary">rpsC</name>
    <name evidence="11" type="ordered locus">TREPR_1483</name>
</gene>
<dbReference type="Pfam" id="PF00189">
    <property type="entry name" value="Ribosomal_S3_C"/>
    <property type="match status" value="1"/>
</dbReference>
<evidence type="ECO:0000256" key="4">
    <source>
        <dbReference type="ARBA" id="ARBA00022980"/>
    </source>
</evidence>
<dbReference type="CDD" id="cd02412">
    <property type="entry name" value="KH-II_30S_S3"/>
    <property type="match status" value="1"/>
</dbReference>
<protein>
    <recommendedName>
        <fullName evidence="7 8">Small ribosomal subunit protein uS3</fullName>
    </recommendedName>
</protein>
<dbReference type="Pfam" id="PF07650">
    <property type="entry name" value="KH_2"/>
    <property type="match status" value="1"/>
</dbReference>
<dbReference type="PROSITE" id="PS00548">
    <property type="entry name" value="RIBOSOMAL_S3"/>
    <property type="match status" value="1"/>
</dbReference>
<evidence type="ECO:0000256" key="8">
    <source>
        <dbReference type="HAMAP-Rule" id="MF_01309"/>
    </source>
</evidence>
<dbReference type="PROSITE" id="PS50823">
    <property type="entry name" value="KH_TYPE_2"/>
    <property type="match status" value="1"/>
</dbReference>
<dbReference type="GO" id="GO:0022627">
    <property type="term" value="C:cytosolic small ribosomal subunit"/>
    <property type="evidence" value="ECO:0007669"/>
    <property type="project" value="TreeGrafter"/>
</dbReference>
<evidence type="ECO:0000256" key="1">
    <source>
        <dbReference type="ARBA" id="ARBA00010761"/>
    </source>
</evidence>
<dbReference type="InterPro" id="IPR004044">
    <property type="entry name" value="KH_dom_type_2"/>
</dbReference>
<dbReference type="GO" id="GO:0003729">
    <property type="term" value="F:mRNA binding"/>
    <property type="evidence" value="ECO:0007669"/>
    <property type="project" value="UniProtKB-UniRule"/>
</dbReference>
<keyword evidence="4 8" id="KW-0689">Ribosomal protein</keyword>
<dbReference type="PANTHER" id="PTHR11760:SF19">
    <property type="entry name" value="SMALL RIBOSOMAL SUBUNIT PROTEIN US3C"/>
    <property type="match status" value="1"/>
</dbReference>
<dbReference type="OrthoDB" id="9806396at2"/>
<dbReference type="HAMAP" id="MF_01309_B">
    <property type="entry name" value="Ribosomal_uS3_B"/>
    <property type="match status" value="1"/>
</dbReference>
<dbReference type="PANTHER" id="PTHR11760">
    <property type="entry name" value="30S/40S RIBOSOMAL PROTEIN S3"/>
    <property type="match status" value="1"/>
</dbReference>
<reference evidence="11 12" key="2">
    <citation type="journal article" date="2011" name="ISME J.">
        <title>RNA-seq reveals cooperative metabolic interactions between two termite-gut spirochete species in co-culture.</title>
        <authorList>
            <person name="Rosenthal A.Z."/>
            <person name="Matson E.G."/>
            <person name="Eldar A."/>
            <person name="Leadbetter J.R."/>
        </authorList>
    </citation>
    <scope>NUCLEOTIDE SEQUENCE [LARGE SCALE GENOMIC DNA]</scope>
    <source>
        <strain evidence="12">ATCC BAA-887 / DSM 12427 / ZAS-2</strain>
    </source>
</reference>
<dbReference type="Gene3D" id="3.30.300.20">
    <property type="match status" value="1"/>
</dbReference>
<dbReference type="STRING" id="545694.TREPR_1483"/>
<dbReference type="SUPFAM" id="SSF54821">
    <property type="entry name" value="Ribosomal protein S3 C-terminal domain"/>
    <property type="match status" value="1"/>
</dbReference>